<reference evidence="1 2" key="1">
    <citation type="journal article" date="2019" name="Int. J. Syst. Evol. Microbiol.">
        <title>The Global Catalogue of Microorganisms (GCM) 10K type strain sequencing project: providing services to taxonomists for standard genome sequencing and annotation.</title>
        <authorList>
            <consortium name="The Broad Institute Genomics Platform"/>
            <consortium name="The Broad Institute Genome Sequencing Center for Infectious Disease"/>
            <person name="Wu L."/>
            <person name="Ma J."/>
        </authorList>
    </citation>
    <scope>NUCLEOTIDE SEQUENCE [LARGE SCALE GENOMIC DNA]</scope>
    <source>
        <strain evidence="1 2">JCM 14545</strain>
    </source>
</reference>
<keyword evidence="2" id="KW-1185">Reference proteome</keyword>
<dbReference type="InterPro" id="IPR005502">
    <property type="entry name" value="Ribosyl_crysJ1"/>
</dbReference>
<dbReference type="Pfam" id="PF03747">
    <property type="entry name" value="ADP_ribosyl_GH"/>
    <property type="match status" value="1"/>
</dbReference>
<evidence type="ECO:0000313" key="1">
    <source>
        <dbReference type="EMBL" id="GAA1958145.1"/>
    </source>
</evidence>
<proteinExistence type="predicted"/>
<dbReference type="InterPro" id="IPR036705">
    <property type="entry name" value="Ribosyl_crysJ1_sf"/>
</dbReference>
<dbReference type="SUPFAM" id="SSF101478">
    <property type="entry name" value="ADP-ribosylglycohydrolase"/>
    <property type="match status" value="1"/>
</dbReference>
<sequence>MTQLDAAASLRGLAVGDAFGSRITLPGDHPEVLGRRLPPSPWHWSDDTEMACSVVSVLSRYGEVEQDVLATSFARRYDASRGYGSGAERMLLRYRAGERWRDVSPEAFGTGSWGNGGAMRVAPLGAWFGHDLDLAADQAARSAVVTHAHPEGVAGAVAVAVAAAVLTRNPAPHPAELLGIVASRVPAGEVQRGIAVASAIRGSTDPASAAAELGTGRAVSAVDTVPLALWLAAQHVDRFADAMWTAARIAEDLDTVCAIIGGVLAARNEGAAIPGNWASACEPLPRWLTDPVAHGINR</sequence>
<dbReference type="Gene3D" id="1.10.4080.10">
    <property type="entry name" value="ADP-ribosylation/Crystallin J1"/>
    <property type="match status" value="1"/>
</dbReference>
<gene>
    <name evidence="1" type="ORF">GCM10009754_30540</name>
</gene>
<evidence type="ECO:0000313" key="2">
    <source>
        <dbReference type="Proteomes" id="UP001501116"/>
    </source>
</evidence>
<accession>A0ABN2QU58</accession>
<organism evidence="1 2">
    <name type="scientific">Amycolatopsis minnesotensis</name>
    <dbReference type="NCBI Taxonomy" id="337894"/>
    <lineage>
        <taxon>Bacteria</taxon>
        <taxon>Bacillati</taxon>
        <taxon>Actinomycetota</taxon>
        <taxon>Actinomycetes</taxon>
        <taxon>Pseudonocardiales</taxon>
        <taxon>Pseudonocardiaceae</taxon>
        <taxon>Amycolatopsis</taxon>
    </lineage>
</organism>
<dbReference type="EMBL" id="BAAANN010000010">
    <property type="protein sequence ID" value="GAA1958145.1"/>
    <property type="molecule type" value="Genomic_DNA"/>
</dbReference>
<protein>
    <submittedName>
        <fullName evidence="1">ADP-ribosylglycohydrolase family protein</fullName>
    </submittedName>
</protein>
<name>A0ABN2QU58_9PSEU</name>
<dbReference type="PANTHER" id="PTHR16222">
    <property type="entry name" value="ADP-RIBOSYLGLYCOHYDROLASE"/>
    <property type="match status" value="1"/>
</dbReference>
<dbReference type="RefSeq" id="WP_344418115.1">
    <property type="nucleotide sequence ID" value="NZ_BAAANN010000010.1"/>
</dbReference>
<dbReference type="InterPro" id="IPR050792">
    <property type="entry name" value="ADP-ribosylglycohydrolase"/>
</dbReference>
<comment type="caution">
    <text evidence="1">The sequence shown here is derived from an EMBL/GenBank/DDBJ whole genome shotgun (WGS) entry which is preliminary data.</text>
</comment>
<dbReference type="PANTHER" id="PTHR16222:SF12">
    <property type="entry name" value="ADP-RIBOSYLGLYCOHYDROLASE-RELATED"/>
    <property type="match status" value="1"/>
</dbReference>
<dbReference type="Proteomes" id="UP001501116">
    <property type="component" value="Unassembled WGS sequence"/>
</dbReference>